<accession>H1KTF3</accession>
<reference evidence="1 2" key="1">
    <citation type="submission" date="2011-09" db="EMBL/GenBank/DDBJ databases">
        <title>The draft genome of Methylobacterium extorquens DSM 13060.</title>
        <authorList>
            <consortium name="US DOE Joint Genome Institute (JGI-PGF)"/>
            <person name="Lucas S."/>
            <person name="Han J."/>
            <person name="Lapidus A."/>
            <person name="Cheng J.-F."/>
            <person name="Goodwin L."/>
            <person name="Pitluck S."/>
            <person name="Peters L."/>
            <person name="Land M.L."/>
            <person name="Hauser L."/>
            <person name="Koskimaki J."/>
            <person name="Halonen O."/>
            <person name="Pirttila A."/>
            <person name="Frank C."/>
            <person name="Woyke T.J."/>
        </authorList>
    </citation>
    <scope>NUCLEOTIDE SEQUENCE [LARGE SCALE GENOMIC DNA]</scope>
    <source>
        <strain evidence="1 2">DSM 13060</strain>
    </source>
</reference>
<proteinExistence type="predicted"/>
<organism evidence="1 2">
    <name type="scientific">Methylorubrum extorquens DSM 13060</name>
    <dbReference type="NCBI Taxonomy" id="882800"/>
    <lineage>
        <taxon>Bacteria</taxon>
        <taxon>Pseudomonadati</taxon>
        <taxon>Pseudomonadota</taxon>
        <taxon>Alphaproteobacteria</taxon>
        <taxon>Hyphomicrobiales</taxon>
        <taxon>Methylobacteriaceae</taxon>
        <taxon>Methylorubrum</taxon>
    </lineage>
</organism>
<dbReference type="AlphaFoldDB" id="H1KTF3"/>
<feature type="non-terminal residue" evidence="1">
    <location>
        <position position="55"/>
    </location>
</feature>
<sequence precursor="true">MAERAGSIASLAGRALPVTGADGAELRIDLSGTDLGGAWVSVTWRDAGSGGIARA</sequence>
<dbReference type="GO" id="GO:0016740">
    <property type="term" value="F:transferase activity"/>
    <property type="evidence" value="ECO:0007669"/>
    <property type="project" value="UniProtKB-KW"/>
</dbReference>
<comment type="caution">
    <text evidence="1">The sequence shown here is derived from an EMBL/GenBank/DDBJ whole genome shotgun (WGS) entry which is preliminary data.</text>
</comment>
<evidence type="ECO:0000313" key="1">
    <source>
        <dbReference type="EMBL" id="EHP84545.1"/>
    </source>
</evidence>
<keyword evidence="1" id="KW-0808">Transferase</keyword>
<protein>
    <submittedName>
        <fullName evidence="1">Putative glycosyl transferase</fullName>
    </submittedName>
</protein>
<dbReference type="Proteomes" id="UP000004382">
    <property type="component" value="Unassembled WGS sequence"/>
</dbReference>
<dbReference type="EMBL" id="AGJK01000324">
    <property type="protein sequence ID" value="EHP84545.1"/>
    <property type="molecule type" value="Genomic_DNA"/>
</dbReference>
<evidence type="ECO:0000313" key="2">
    <source>
        <dbReference type="Proteomes" id="UP000004382"/>
    </source>
</evidence>
<gene>
    <name evidence="1" type="ORF">MetexDRAFT_5916</name>
</gene>
<name>H1KTF3_METEX</name>